<dbReference type="GO" id="GO:0020037">
    <property type="term" value="F:heme binding"/>
    <property type="evidence" value="ECO:0007669"/>
    <property type="project" value="InterPro"/>
</dbReference>
<comment type="similarity">
    <text evidence="1 7">Belongs to the catalase family.</text>
</comment>
<dbReference type="InterPro" id="IPR011614">
    <property type="entry name" value="Catalase_core"/>
</dbReference>
<evidence type="ECO:0000256" key="6">
    <source>
        <dbReference type="ARBA" id="ARBA00023004"/>
    </source>
</evidence>
<dbReference type="Proteomes" id="UP000295096">
    <property type="component" value="Unassembled WGS sequence"/>
</dbReference>
<dbReference type="PANTHER" id="PTHR11465:SF9">
    <property type="entry name" value="CATALASE"/>
    <property type="match status" value="1"/>
</dbReference>
<organism evidence="12 13">
    <name type="scientific">Dankookia rubra</name>
    <dbReference type="NCBI Taxonomy" id="1442381"/>
    <lineage>
        <taxon>Bacteria</taxon>
        <taxon>Pseudomonadati</taxon>
        <taxon>Pseudomonadota</taxon>
        <taxon>Alphaproteobacteria</taxon>
        <taxon>Acetobacterales</taxon>
        <taxon>Roseomonadaceae</taxon>
        <taxon>Dankookia</taxon>
    </lineage>
</organism>
<evidence type="ECO:0000259" key="11">
    <source>
        <dbReference type="SMART" id="SM01060"/>
    </source>
</evidence>
<keyword evidence="6 7" id="KW-0408">Iron</keyword>
<evidence type="ECO:0000256" key="3">
    <source>
        <dbReference type="ARBA" id="ARBA00022617"/>
    </source>
</evidence>
<dbReference type="Pfam" id="PF00199">
    <property type="entry name" value="Catalase"/>
    <property type="match status" value="1"/>
</dbReference>
<dbReference type="GO" id="GO:0042542">
    <property type="term" value="P:response to hydrogen peroxide"/>
    <property type="evidence" value="ECO:0007669"/>
    <property type="project" value="TreeGrafter"/>
</dbReference>
<name>A0A4R5QIV5_9PROT</name>
<evidence type="ECO:0000256" key="1">
    <source>
        <dbReference type="ARBA" id="ARBA00005329"/>
    </source>
</evidence>
<dbReference type="InterPro" id="IPR020835">
    <property type="entry name" value="Catalase_sf"/>
</dbReference>
<keyword evidence="10" id="KW-0732">Signal</keyword>
<dbReference type="Gene3D" id="1.20.1280.120">
    <property type="match status" value="1"/>
</dbReference>
<dbReference type="SMART" id="SM01060">
    <property type="entry name" value="Catalase"/>
    <property type="match status" value="1"/>
</dbReference>
<keyword evidence="13" id="KW-1185">Reference proteome</keyword>
<evidence type="ECO:0000256" key="8">
    <source>
        <dbReference type="PIRSR" id="PIRSR000296-1"/>
    </source>
</evidence>
<dbReference type="CDD" id="cd08153">
    <property type="entry name" value="srpA_like"/>
    <property type="match status" value="1"/>
</dbReference>
<dbReference type="GO" id="GO:0046872">
    <property type="term" value="F:metal ion binding"/>
    <property type="evidence" value="ECO:0007669"/>
    <property type="project" value="UniProtKB-KW"/>
</dbReference>
<dbReference type="PRINTS" id="PR00067">
    <property type="entry name" value="CATALASE"/>
</dbReference>
<feature type="binding site" description="axial binding residue" evidence="9">
    <location>
        <position position="318"/>
    </location>
    <ligand>
        <name>heme</name>
        <dbReference type="ChEBI" id="CHEBI:30413"/>
    </ligand>
    <ligandPart>
        <name>Fe</name>
        <dbReference type="ChEBI" id="CHEBI:18248"/>
    </ligandPart>
</feature>
<evidence type="ECO:0000256" key="5">
    <source>
        <dbReference type="ARBA" id="ARBA00023002"/>
    </source>
</evidence>
<evidence type="ECO:0000256" key="7">
    <source>
        <dbReference type="PIRNR" id="PIRNR000296"/>
    </source>
</evidence>
<proteinExistence type="inferred from homology"/>
<sequence length="327" mass="34909">MRRTGLLLLSALLASPAIAQPADPPLPRALFDTMSASLPRPFPGYRINHAKGVLYEGSFTPAPGAAALTTAPHLQSTPSTLLLRFSDAGGVPDVADTAPSSAVRGLAFTFRLPDGTETDLMCINVPVFVTKTPQDFLGLLRAGAATKPGMPQPTPVAQFLDAHPETKRFVTLPKPVPDSFATERFFALHAYKVTNAAGESRFIRFRVVPEAGAAYRAADATAGLPPNVLFDELETRVAMGPVRYRLLAQVAAAGDPTNDPTQAWPEDRPQVELGTISVTRMVPDSATAERKVGFLPNRELPGLAVSDDPFLGTRAEVYGIAFPARQQ</sequence>
<dbReference type="EC" id="1.11.1.-" evidence="7"/>
<comment type="caution">
    <text evidence="12">The sequence shown here is derived from an EMBL/GenBank/DDBJ whole genome shotgun (WGS) entry which is preliminary data.</text>
</comment>
<evidence type="ECO:0000313" key="12">
    <source>
        <dbReference type="EMBL" id="TDH62537.1"/>
    </source>
</evidence>
<feature type="signal peptide" evidence="10">
    <location>
        <begin position="1"/>
        <end position="19"/>
    </location>
</feature>
<keyword evidence="5 7" id="KW-0560">Oxidoreductase</keyword>
<feature type="active site" evidence="8">
    <location>
        <position position="49"/>
    </location>
</feature>
<dbReference type="PANTHER" id="PTHR11465">
    <property type="entry name" value="CATALASE"/>
    <property type="match status" value="1"/>
</dbReference>
<accession>A0A4R5QIV5</accession>
<dbReference type="PIRSF" id="PIRSF000296">
    <property type="entry name" value="SrpA"/>
    <property type="match status" value="1"/>
</dbReference>
<evidence type="ECO:0000256" key="2">
    <source>
        <dbReference type="ARBA" id="ARBA00022559"/>
    </source>
</evidence>
<dbReference type="GO" id="GO:0042744">
    <property type="term" value="P:hydrogen peroxide catabolic process"/>
    <property type="evidence" value="ECO:0007669"/>
    <property type="project" value="TreeGrafter"/>
</dbReference>
<dbReference type="RefSeq" id="WP_133288800.1">
    <property type="nucleotide sequence ID" value="NZ_SMSJ01000011.1"/>
</dbReference>
<feature type="chain" id="PRO_5020615649" description="Catalase-related peroxidase" evidence="10">
    <location>
        <begin position="20"/>
        <end position="327"/>
    </location>
</feature>
<evidence type="ECO:0000256" key="9">
    <source>
        <dbReference type="PIRSR" id="PIRSR000296-2"/>
    </source>
</evidence>
<dbReference type="EMBL" id="SMSJ01000011">
    <property type="protein sequence ID" value="TDH62537.1"/>
    <property type="molecule type" value="Genomic_DNA"/>
</dbReference>
<dbReference type="SUPFAM" id="SSF56634">
    <property type="entry name" value="Heme-dependent catalase-like"/>
    <property type="match status" value="1"/>
</dbReference>
<gene>
    <name evidence="12" type="ORF">E2C06_11780</name>
</gene>
<comment type="function">
    <text evidence="7">Has an organic peroxide-dependent peroxidase activity.</text>
</comment>
<evidence type="ECO:0000256" key="4">
    <source>
        <dbReference type="ARBA" id="ARBA00022723"/>
    </source>
</evidence>
<dbReference type="Gene3D" id="2.40.180.10">
    <property type="entry name" value="Catalase core domain"/>
    <property type="match status" value="1"/>
</dbReference>
<feature type="domain" description="Catalase core" evidence="11">
    <location>
        <begin position="11"/>
        <end position="326"/>
    </location>
</feature>
<dbReference type="AlphaFoldDB" id="A0A4R5QIV5"/>
<dbReference type="InterPro" id="IPR018028">
    <property type="entry name" value="Catalase"/>
</dbReference>
<keyword evidence="2 7" id="KW-0575">Peroxidase</keyword>
<keyword evidence="3 7" id="KW-0349">Heme</keyword>
<dbReference type="GO" id="GO:0004096">
    <property type="term" value="F:catalase activity"/>
    <property type="evidence" value="ECO:0007669"/>
    <property type="project" value="InterPro"/>
</dbReference>
<dbReference type="OrthoDB" id="255727at2"/>
<keyword evidence="4 7" id="KW-0479">Metal-binding</keyword>
<comment type="cofactor">
    <cofactor evidence="7">
        <name>heme</name>
        <dbReference type="ChEBI" id="CHEBI:30413"/>
    </cofactor>
</comment>
<dbReference type="PROSITE" id="PS51402">
    <property type="entry name" value="CATALASE_3"/>
    <property type="match status" value="1"/>
</dbReference>
<protein>
    <recommendedName>
        <fullName evidence="7">Catalase-related peroxidase</fullName>
        <ecNumber evidence="7">1.11.1.-</ecNumber>
    </recommendedName>
</protein>
<evidence type="ECO:0000256" key="10">
    <source>
        <dbReference type="SAM" id="SignalP"/>
    </source>
</evidence>
<dbReference type="InterPro" id="IPR024168">
    <property type="entry name" value="Catalase_SrpA-type_pred"/>
</dbReference>
<dbReference type="GO" id="GO:0005737">
    <property type="term" value="C:cytoplasm"/>
    <property type="evidence" value="ECO:0007669"/>
    <property type="project" value="TreeGrafter"/>
</dbReference>
<reference evidence="12 13" key="1">
    <citation type="journal article" date="2016" name="J. Microbiol.">
        <title>Dankookia rubra gen. nov., sp. nov., an alphaproteobacterium isolated from sediment of a shallow stream.</title>
        <authorList>
            <person name="Kim W.H."/>
            <person name="Kim D.H."/>
            <person name="Kang K."/>
            <person name="Ahn T.Y."/>
        </authorList>
    </citation>
    <scope>NUCLEOTIDE SEQUENCE [LARGE SCALE GENOMIC DNA]</scope>
    <source>
        <strain evidence="12 13">JCM30602</strain>
    </source>
</reference>
<evidence type="ECO:0000313" key="13">
    <source>
        <dbReference type="Proteomes" id="UP000295096"/>
    </source>
</evidence>